<dbReference type="Gene3D" id="3.40.50.1820">
    <property type="entry name" value="alpha/beta hydrolase"/>
    <property type="match status" value="1"/>
</dbReference>
<dbReference type="OrthoDB" id="9799612at2"/>
<dbReference type="PATRIC" id="fig|1107882.3.peg.270"/>
<evidence type="ECO:0000313" key="2">
    <source>
        <dbReference type="EMBL" id="EHK59131.1"/>
    </source>
</evidence>
<keyword evidence="3" id="KW-1185">Reference proteome</keyword>
<organism evidence="2 3">
    <name type="scientific">Mesorhizobium alhagi CCNWXJ12-2</name>
    <dbReference type="NCBI Taxonomy" id="1107882"/>
    <lineage>
        <taxon>Bacteria</taxon>
        <taxon>Pseudomonadati</taxon>
        <taxon>Pseudomonadota</taxon>
        <taxon>Alphaproteobacteria</taxon>
        <taxon>Hyphomicrobiales</taxon>
        <taxon>Phyllobacteriaceae</taxon>
        <taxon>Allomesorhizobium</taxon>
    </lineage>
</organism>
<dbReference type="PANTHER" id="PTHR43798">
    <property type="entry name" value="MONOACYLGLYCEROL LIPASE"/>
    <property type="match status" value="1"/>
</dbReference>
<dbReference type="SUPFAM" id="SSF53474">
    <property type="entry name" value="alpha/beta-Hydrolases"/>
    <property type="match status" value="1"/>
</dbReference>
<sequence>MINDVRGRIDYDEFGTGPTVVLLPGSCSTSAVWRPVIAAWDNRFRCVTTSLLGYGGTAERRARESSMAHETDAVEAVIRRAGGRVHLVGHSFGGLVALAVALRGQAPLASLTVLEAPAGEFLREGGEHRHYEAFLRMKDAYFAAFEAGDREAIATMIDFYSGPGTFASWPERVRAYAVETTPVNILDWASAYDSRLSLAALAAIDIPLLVLWGGASHPAMQRANALIGECVRGAARAMIEGAAHFMLGTHPASVAHLIGRHVDAAEARAPRDRSNIAYA</sequence>
<dbReference type="Pfam" id="PF12697">
    <property type="entry name" value="Abhydrolase_6"/>
    <property type="match status" value="1"/>
</dbReference>
<feature type="domain" description="AB hydrolase-1" evidence="1">
    <location>
        <begin position="20"/>
        <end position="255"/>
    </location>
</feature>
<accession>H0HJG6</accession>
<dbReference type="InterPro" id="IPR050266">
    <property type="entry name" value="AB_hydrolase_sf"/>
</dbReference>
<keyword evidence="2" id="KW-0378">Hydrolase</keyword>
<evidence type="ECO:0000259" key="1">
    <source>
        <dbReference type="Pfam" id="PF12697"/>
    </source>
</evidence>
<protein>
    <submittedName>
        <fullName evidence="2">Alpha/beta fold superfamily hydrolase</fullName>
    </submittedName>
</protein>
<dbReference type="AlphaFoldDB" id="H0HJG6"/>
<dbReference type="PANTHER" id="PTHR43798:SF33">
    <property type="entry name" value="HYDROLASE, PUTATIVE (AFU_ORTHOLOGUE AFUA_2G14860)-RELATED"/>
    <property type="match status" value="1"/>
</dbReference>
<evidence type="ECO:0000313" key="3">
    <source>
        <dbReference type="Proteomes" id="UP000003250"/>
    </source>
</evidence>
<dbReference type="InterPro" id="IPR029058">
    <property type="entry name" value="AB_hydrolase_fold"/>
</dbReference>
<dbReference type="Proteomes" id="UP000003250">
    <property type="component" value="Unassembled WGS sequence"/>
</dbReference>
<dbReference type="RefSeq" id="WP_008833928.1">
    <property type="nucleotide sequence ID" value="NZ_AHAM01000019.1"/>
</dbReference>
<dbReference type="GO" id="GO:0016020">
    <property type="term" value="C:membrane"/>
    <property type="evidence" value="ECO:0007669"/>
    <property type="project" value="TreeGrafter"/>
</dbReference>
<dbReference type="GO" id="GO:0016787">
    <property type="term" value="F:hydrolase activity"/>
    <property type="evidence" value="ECO:0007669"/>
    <property type="project" value="UniProtKB-KW"/>
</dbReference>
<dbReference type="InterPro" id="IPR000073">
    <property type="entry name" value="AB_hydrolase_1"/>
</dbReference>
<name>H0HJG6_9HYPH</name>
<gene>
    <name evidence="2" type="ORF">MAXJ12_01354</name>
</gene>
<dbReference type="EMBL" id="AHAM01000019">
    <property type="protein sequence ID" value="EHK59131.1"/>
    <property type="molecule type" value="Genomic_DNA"/>
</dbReference>
<reference evidence="2 3" key="1">
    <citation type="journal article" date="2012" name="J. Bacteriol.">
        <title>Draft Genome Sequence of Mesorhizobium alhagi CCNWXJ12-2T, a Novel Salt-Resistant Species Isolated from the Desert of Northwestern China.</title>
        <authorList>
            <person name="Zhou M."/>
            <person name="Chen W."/>
            <person name="Chen H."/>
            <person name="Wei G."/>
        </authorList>
    </citation>
    <scope>NUCLEOTIDE SEQUENCE [LARGE SCALE GENOMIC DNA]</scope>
    <source>
        <strain evidence="2 3">CCNWXJ12-2</strain>
    </source>
</reference>
<proteinExistence type="predicted"/>